<evidence type="ECO:0000256" key="1">
    <source>
        <dbReference type="SAM" id="MobiDB-lite"/>
    </source>
</evidence>
<sequence length="80" mass="8816">MQTVPNTSTDRAKVIVTSKLLLFSKLGSISALELGRGVTADDNPKGCQETEGNLHVEISSDSPMPEWRRQQHDDRLPAKL</sequence>
<reference evidence="2 3" key="1">
    <citation type="submission" date="2019-07" db="EMBL/GenBank/DDBJ databases">
        <title>De Novo Assembly of kiwifruit Actinidia rufa.</title>
        <authorList>
            <person name="Sugita-Konishi S."/>
            <person name="Sato K."/>
            <person name="Mori E."/>
            <person name="Abe Y."/>
            <person name="Kisaki G."/>
            <person name="Hamano K."/>
            <person name="Suezawa K."/>
            <person name="Otani M."/>
            <person name="Fukuda T."/>
            <person name="Manabe T."/>
            <person name="Gomi K."/>
            <person name="Tabuchi M."/>
            <person name="Akimitsu K."/>
            <person name="Kataoka I."/>
        </authorList>
    </citation>
    <scope>NUCLEOTIDE SEQUENCE [LARGE SCALE GENOMIC DNA]</scope>
    <source>
        <strain evidence="3">cv. Fuchu</strain>
    </source>
</reference>
<feature type="region of interest" description="Disordered" evidence="1">
    <location>
        <begin position="37"/>
        <end position="80"/>
    </location>
</feature>
<evidence type="ECO:0000313" key="3">
    <source>
        <dbReference type="Proteomes" id="UP000585474"/>
    </source>
</evidence>
<proteinExistence type="predicted"/>
<organism evidence="2 3">
    <name type="scientific">Actinidia rufa</name>
    <dbReference type="NCBI Taxonomy" id="165716"/>
    <lineage>
        <taxon>Eukaryota</taxon>
        <taxon>Viridiplantae</taxon>
        <taxon>Streptophyta</taxon>
        <taxon>Embryophyta</taxon>
        <taxon>Tracheophyta</taxon>
        <taxon>Spermatophyta</taxon>
        <taxon>Magnoliopsida</taxon>
        <taxon>eudicotyledons</taxon>
        <taxon>Gunneridae</taxon>
        <taxon>Pentapetalae</taxon>
        <taxon>asterids</taxon>
        <taxon>Ericales</taxon>
        <taxon>Actinidiaceae</taxon>
        <taxon>Actinidia</taxon>
    </lineage>
</organism>
<dbReference type="AlphaFoldDB" id="A0A7J0H9C4"/>
<dbReference type="EMBL" id="BJWL01000028">
    <property type="protein sequence ID" value="GFZ19713.1"/>
    <property type="molecule type" value="Genomic_DNA"/>
</dbReference>
<accession>A0A7J0H9C4</accession>
<gene>
    <name evidence="2" type="ORF">Acr_28g0004180</name>
</gene>
<dbReference type="Proteomes" id="UP000585474">
    <property type="component" value="Unassembled WGS sequence"/>
</dbReference>
<keyword evidence="3" id="KW-1185">Reference proteome</keyword>
<protein>
    <submittedName>
        <fullName evidence="2">Uncharacterized protein</fullName>
    </submittedName>
</protein>
<name>A0A7J0H9C4_9ERIC</name>
<feature type="compositionally biased region" description="Basic and acidic residues" evidence="1">
    <location>
        <begin position="66"/>
        <end position="80"/>
    </location>
</feature>
<comment type="caution">
    <text evidence="2">The sequence shown here is derived from an EMBL/GenBank/DDBJ whole genome shotgun (WGS) entry which is preliminary data.</text>
</comment>
<evidence type="ECO:0000313" key="2">
    <source>
        <dbReference type="EMBL" id="GFZ19713.1"/>
    </source>
</evidence>